<dbReference type="AlphaFoldDB" id="A0A6J6LHG5"/>
<dbReference type="InterPro" id="IPR036165">
    <property type="entry name" value="YefM-like_sf"/>
</dbReference>
<protein>
    <submittedName>
        <fullName evidence="2">Unannotated protein</fullName>
    </submittedName>
</protein>
<dbReference type="InterPro" id="IPR051405">
    <property type="entry name" value="phD/YefM_antitoxin"/>
</dbReference>
<dbReference type="Gene3D" id="3.40.1620.10">
    <property type="entry name" value="YefM-like domain"/>
    <property type="match status" value="1"/>
</dbReference>
<dbReference type="Pfam" id="PF02604">
    <property type="entry name" value="PhdYeFM_antitox"/>
    <property type="match status" value="1"/>
</dbReference>
<dbReference type="SUPFAM" id="SSF143120">
    <property type="entry name" value="YefM-like"/>
    <property type="match status" value="1"/>
</dbReference>
<dbReference type="PANTHER" id="PTHR33713">
    <property type="entry name" value="ANTITOXIN YAFN-RELATED"/>
    <property type="match status" value="1"/>
</dbReference>
<name>A0A6J6LHG5_9ZZZZ</name>
<organism evidence="2">
    <name type="scientific">freshwater metagenome</name>
    <dbReference type="NCBI Taxonomy" id="449393"/>
    <lineage>
        <taxon>unclassified sequences</taxon>
        <taxon>metagenomes</taxon>
        <taxon>ecological metagenomes</taxon>
    </lineage>
</organism>
<sequence length="101" mass="11463">MSWTVNNMYISKLILYINAMKELSVTEAREQLPAVLNQAKKKPVWITRHGVDVAVVISPELFESLVEAQEELEDIAAVDEAMLDKSPKIPWAQVKKDLKLD</sequence>
<accession>A0A6J6LHG5</accession>
<dbReference type="EMBL" id="CAEZWP010000040">
    <property type="protein sequence ID" value="CAB4661497.1"/>
    <property type="molecule type" value="Genomic_DNA"/>
</dbReference>
<gene>
    <name evidence="2" type="ORF">UFOPK2265_00833</name>
</gene>
<dbReference type="InterPro" id="IPR006442">
    <property type="entry name" value="Antitoxin_Phd/YefM"/>
</dbReference>
<dbReference type="NCBIfam" id="TIGR01552">
    <property type="entry name" value="phd_fam"/>
    <property type="match status" value="1"/>
</dbReference>
<dbReference type="PANTHER" id="PTHR33713:SF10">
    <property type="entry name" value="ANTITOXIN YAFN"/>
    <property type="match status" value="1"/>
</dbReference>
<proteinExistence type="inferred from homology"/>
<evidence type="ECO:0000313" key="2">
    <source>
        <dbReference type="EMBL" id="CAB4661497.1"/>
    </source>
</evidence>
<evidence type="ECO:0000256" key="1">
    <source>
        <dbReference type="ARBA" id="ARBA00009981"/>
    </source>
</evidence>
<reference evidence="2" key="1">
    <citation type="submission" date="2020-05" db="EMBL/GenBank/DDBJ databases">
        <authorList>
            <person name="Chiriac C."/>
            <person name="Salcher M."/>
            <person name="Ghai R."/>
            <person name="Kavagutti S V."/>
        </authorList>
    </citation>
    <scope>NUCLEOTIDE SEQUENCE</scope>
</reference>
<comment type="similarity">
    <text evidence="1">Belongs to the phD/YefM antitoxin family.</text>
</comment>